<evidence type="ECO:0000313" key="2">
    <source>
        <dbReference type="Proteomes" id="UP000276133"/>
    </source>
</evidence>
<reference evidence="1 2" key="1">
    <citation type="journal article" date="2018" name="Sci. Rep.">
        <title>Genomic signatures of local adaptation to the degree of environmental predictability in rotifers.</title>
        <authorList>
            <person name="Franch-Gras L."/>
            <person name="Hahn C."/>
            <person name="Garcia-Roger E.M."/>
            <person name="Carmona M.J."/>
            <person name="Serra M."/>
            <person name="Gomez A."/>
        </authorList>
    </citation>
    <scope>NUCLEOTIDE SEQUENCE [LARGE SCALE GENOMIC DNA]</scope>
    <source>
        <strain evidence="1">HYR1</strain>
    </source>
</reference>
<name>A0A3M7RWG2_BRAPC</name>
<organism evidence="1 2">
    <name type="scientific">Brachionus plicatilis</name>
    <name type="common">Marine rotifer</name>
    <name type="synonym">Brachionus muelleri</name>
    <dbReference type="NCBI Taxonomy" id="10195"/>
    <lineage>
        <taxon>Eukaryota</taxon>
        <taxon>Metazoa</taxon>
        <taxon>Spiralia</taxon>
        <taxon>Gnathifera</taxon>
        <taxon>Rotifera</taxon>
        <taxon>Eurotatoria</taxon>
        <taxon>Monogononta</taxon>
        <taxon>Pseudotrocha</taxon>
        <taxon>Ploima</taxon>
        <taxon>Brachionidae</taxon>
        <taxon>Brachionus</taxon>
    </lineage>
</organism>
<sequence length="69" mass="8164">MIHPPRLSSFILLNRFQYITILSWQISFNSIASIFRNKTTIIIIKKKFHDKQTISLSISISLKRKEEKT</sequence>
<keyword evidence="2" id="KW-1185">Reference proteome</keyword>
<dbReference type="Proteomes" id="UP000276133">
    <property type="component" value="Unassembled WGS sequence"/>
</dbReference>
<accession>A0A3M7RWG2</accession>
<evidence type="ECO:0000313" key="1">
    <source>
        <dbReference type="EMBL" id="RNA27914.1"/>
    </source>
</evidence>
<comment type="caution">
    <text evidence="1">The sequence shown here is derived from an EMBL/GenBank/DDBJ whole genome shotgun (WGS) entry which is preliminary data.</text>
</comment>
<proteinExistence type="predicted"/>
<protein>
    <submittedName>
        <fullName evidence="1">Uncharacterized protein</fullName>
    </submittedName>
</protein>
<dbReference type="EMBL" id="REGN01002475">
    <property type="protein sequence ID" value="RNA27914.1"/>
    <property type="molecule type" value="Genomic_DNA"/>
</dbReference>
<gene>
    <name evidence="1" type="ORF">BpHYR1_034244</name>
</gene>
<dbReference type="AlphaFoldDB" id="A0A3M7RWG2"/>